<keyword evidence="9 13" id="KW-0560">Oxidoreductase</keyword>
<evidence type="ECO:0000256" key="11">
    <source>
        <dbReference type="ARBA" id="ARBA00048305"/>
    </source>
</evidence>
<comment type="subcellular location">
    <subcellularLocation>
        <location evidence="13">Cytoplasm</location>
    </subcellularLocation>
</comment>
<dbReference type="InterPro" id="IPR005288">
    <property type="entry name" value="NadB"/>
</dbReference>
<dbReference type="InterPro" id="IPR003953">
    <property type="entry name" value="FAD-dep_OxRdtase_2_FAD-bd"/>
</dbReference>
<evidence type="ECO:0000256" key="4">
    <source>
        <dbReference type="ARBA" id="ARBA00012173"/>
    </source>
</evidence>
<name>A0A177IPX6_9CORY</name>
<comment type="similarity">
    <text evidence="3 13">Belongs to the FAD-dependent oxidoreductase 2 family. NadB subfamily.</text>
</comment>
<dbReference type="PANTHER" id="PTHR42716:SF2">
    <property type="entry name" value="L-ASPARTATE OXIDASE, CHLOROPLASTIC"/>
    <property type="match status" value="1"/>
</dbReference>
<dbReference type="InterPro" id="IPR036188">
    <property type="entry name" value="FAD/NAD-bd_sf"/>
</dbReference>
<dbReference type="STRING" id="1705.CA21670_11665"/>
<dbReference type="AlphaFoldDB" id="A0A177IPX6"/>
<dbReference type="GO" id="GO:0034628">
    <property type="term" value="P:'de novo' NAD+ biosynthetic process from L-aspartate"/>
    <property type="evidence" value="ECO:0007669"/>
    <property type="project" value="TreeGrafter"/>
</dbReference>
<dbReference type="EMBL" id="LSTQ01000008">
    <property type="protein sequence ID" value="OAH30301.1"/>
    <property type="molecule type" value="Genomic_DNA"/>
</dbReference>
<dbReference type="SUPFAM" id="SSF46977">
    <property type="entry name" value="Succinate dehydrogenase/fumarate reductase flavoprotein C-terminal domain"/>
    <property type="match status" value="1"/>
</dbReference>
<comment type="cofactor">
    <cofactor evidence="1 13">
        <name>FAD</name>
        <dbReference type="ChEBI" id="CHEBI:57692"/>
    </cofactor>
</comment>
<keyword evidence="8 13" id="KW-0274">FAD</keyword>
<dbReference type="InterPro" id="IPR037099">
    <property type="entry name" value="Fum_R/Succ_DH_flav-like_C_sf"/>
</dbReference>
<dbReference type="NCBIfam" id="TIGR00551">
    <property type="entry name" value="nadB"/>
    <property type="match status" value="1"/>
</dbReference>
<dbReference type="Pfam" id="PF00890">
    <property type="entry name" value="FAD_binding_2"/>
    <property type="match status" value="1"/>
</dbReference>
<dbReference type="GO" id="GO:0033765">
    <property type="term" value="F:steroid dehydrogenase activity, acting on the CH-CH group of donors"/>
    <property type="evidence" value="ECO:0007669"/>
    <property type="project" value="UniProtKB-ARBA"/>
</dbReference>
<evidence type="ECO:0000313" key="15">
    <source>
        <dbReference type="EMBL" id="OAH30301.1"/>
    </source>
</evidence>
<dbReference type="Gene3D" id="3.90.700.10">
    <property type="entry name" value="Succinate dehydrogenase/fumarate reductase flavoprotein, catalytic domain"/>
    <property type="match status" value="1"/>
</dbReference>
<dbReference type="PRINTS" id="PR00368">
    <property type="entry name" value="FADPNR"/>
</dbReference>
<keyword evidence="16" id="KW-1185">Reference proteome</keyword>
<gene>
    <name evidence="15" type="ORF">AYJ05_05985</name>
</gene>
<dbReference type="EC" id="1.4.3.16" evidence="4 12"/>
<dbReference type="OrthoDB" id="9805351at2"/>
<organism evidence="15 16">
    <name type="scientific">Corynebacterium stationis</name>
    <dbReference type="NCBI Taxonomy" id="1705"/>
    <lineage>
        <taxon>Bacteria</taxon>
        <taxon>Bacillati</taxon>
        <taxon>Actinomycetota</taxon>
        <taxon>Actinomycetes</taxon>
        <taxon>Mycobacteriales</taxon>
        <taxon>Corynebacteriaceae</taxon>
        <taxon>Corynebacterium</taxon>
    </lineage>
</organism>
<keyword evidence="7 13" id="KW-0662">Pyridine nucleotide biosynthesis</keyword>
<evidence type="ECO:0000256" key="7">
    <source>
        <dbReference type="ARBA" id="ARBA00022642"/>
    </source>
</evidence>
<accession>A0A177IPX6</accession>
<dbReference type="PANTHER" id="PTHR42716">
    <property type="entry name" value="L-ASPARTATE OXIDASE"/>
    <property type="match status" value="1"/>
</dbReference>
<dbReference type="SUPFAM" id="SSF56425">
    <property type="entry name" value="Succinate dehydrogenase/fumarate reductase flavoprotein, catalytic domain"/>
    <property type="match status" value="1"/>
</dbReference>
<evidence type="ECO:0000256" key="5">
    <source>
        <dbReference type="ARBA" id="ARBA00021901"/>
    </source>
</evidence>
<dbReference type="UniPathway" id="UPA00253">
    <property type="reaction ID" value="UER00326"/>
</dbReference>
<evidence type="ECO:0000256" key="12">
    <source>
        <dbReference type="NCBIfam" id="TIGR00551"/>
    </source>
</evidence>
<evidence type="ECO:0000256" key="2">
    <source>
        <dbReference type="ARBA" id="ARBA00004950"/>
    </source>
</evidence>
<evidence type="ECO:0000256" key="13">
    <source>
        <dbReference type="RuleBase" id="RU362049"/>
    </source>
</evidence>
<dbReference type="SUPFAM" id="SSF51905">
    <property type="entry name" value="FAD/NAD(P)-binding domain"/>
    <property type="match status" value="1"/>
</dbReference>
<evidence type="ECO:0000256" key="1">
    <source>
        <dbReference type="ARBA" id="ARBA00001974"/>
    </source>
</evidence>
<dbReference type="InterPro" id="IPR027477">
    <property type="entry name" value="Succ_DH/fumarate_Rdtase_cat_sf"/>
</dbReference>
<evidence type="ECO:0000313" key="16">
    <source>
        <dbReference type="Proteomes" id="UP000076947"/>
    </source>
</evidence>
<dbReference type="Gene3D" id="3.50.50.60">
    <property type="entry name" value="FAD/NAD(P)-binding domain"/>
    <property type="match status" value="1"/>
</dbReference>
<comment type="function">
    <text evidence="10">Catalyzes the oxidation of L-aspartate to iminoaspartate, the first step in the de novo biosynthesis of NAD(+).</text>
</comment>
<evidence type="ECO:0000256" key="9">
    <source>
        <dbReference type="ARBA" id="ARBA00023002"/>
    </source>
</evidence>
<dbReference type="Gene3D" id="1.20.58.100">
    <property type="entry name" value="Fumarate reductase/succinate dehydrogenase flavoprotein-like, C-terminal domain"/>
    <property type="match status" value="1"/>
</dbReference>
<comment type="pathway">
    <text evidence="2 13">Cofactor biosynthesis; NAD(+) biosynthesis; iminoaspartate from L-aspartate (oxidase route): step 1/1.</text>
</comment>
<dbReference type="FunFam" id="3.90.700.10:FF:000002">
    <property type="entry name" value="L-aspartate oxidase"/>
    <property type="match status" value="1"/>
</dbReference>
<sequence>MTTELITPAESFAERTDVLIIGSGGAGLTAALTIVEADPTRSVTVITRGEPADSSTAWAQGGLAAVISPEDSFDLHIEDTMAAGGFHGDRARVTELVQQAKEAIDRLVSHGAQFADDLHLEGGHSLRRIVHAGDQSGWEVEKTLLRAARDRGINIISHARAIDLLTTADGTVCGVRGFHNGQVGRWLADDVVLAAGGVGALWTLTSNPAVATADGLAMALRAGAATRDIEFVQFHPTVLDLPRTGGRDVLISEAVRGEGAVLIDAQGARFMKALHPLAELAPRDVVSAEIINHLEDTGAEQVFLDARSITDFLQRFPTIHAELLARGIDATVDPIPVRPGAHYHCGGVAADLDGRTSLKGLSAIGEVAGTGVQGANRLASNSLTEALVAGHRCGIRLALSKRAGKAQTPIARTQVTPVDGATTIRAAMDSYVGVSRNDAGLGAALDILSSLPKAAELNDASLDSTNMACAGLAIAQAARERTDSLGCHRRSDNAAATTKNYHFAGA</sequence>
<evidence type="ECO:0000256" key="3">
    <source>
        <dbReference type="ARBA" id="ARBA00008562"/>
    </source>
</evidence>
<evidence type="ECO:0000259" key="14">
    <source>
        <dbReference type="Pfam" id="PF00890"/>
    </source>
</evidence>
<reference evidence="16" key="1">
    <citation type="submission" date="2016-02" db="EMBL/GenBank/DDBJ databases">
        <authorList>
            <person name="Kaur G."/>
            <person name="Nair G.R."/>
            <person name="Mayilraj S."/>
        </authorList>
    </citation>
    <scope>NUCLEOTIDE SEQUENCE [LARGE SCALE GENOMIC DNA]</scope>
    <source>
        <strain evidence="16">GA-15</strain>
    </source>
</reference>
<keyword evidence="6 13" id="KW-0285">Flavoprotein</keyword>
<dbReference type="GO" id="GO:0008734">
    <property type="term" value="F:L-aspartate oxidase activity"/>
    <property type="evidence" value="ECO:0007669"/>
    <property type="project" value="UniProtKB-UniRule"/>
</dbReference>
<dbReference type="RefSeq" id="WP_066838372.1">
    <property type="nucleotide sequence ID" value="NZ_LSTQ01000008.1"/>
</dbReference>
<evidence type="ECO:0000256" key="8">
    <source>
        <dbReference type="ARBA" id="ARBA00022827"/>
    </source>
</evidence>
<evidence type="ECO:0000256" key="10">
    <source>
        <dbReference type="ARBA" id="ARBA00029426"/>
    </source>
</evidence>
<dbReference type="Proteomes" id="UP000076947">
    <property type="component" value="Unassembled WGS sequence"/>
</dbReference>
<evidence type="ECO:0000256" key="6">
    <source>
        <dbReference type="ARBA" id="ARBA00022630"/>
    </source>
</evidence>
<comment type="catalytic activity">
    <reaction evidence="11">
        <text>L-aspartate + O2 = iminosuccinate + H2O2</text>
        <dbReference type="Rhea" id="RHEA:25876"/>
        <dbReference type="ChEBI" id="CHEBI:15379"/>
        <dbReference type="ChEBI" id="CHEBI:16240"/>
        <dbReference type="ChEBI" id="CHEBI:29991"/>
        <dbReference type="ChEBI" id="CHEBI:77875"/>
        <dbReference type="EC" id="1.4.3.16"/>
    </reaction>
    <physiologicalReaction direction="left-to-right" evidence="11">
        <dbReference type="Rhea" id="RHEA:25877"/>
    </physiologicalReaction>
</comment>
<protein>
    <recommendedName>
        <fullName evidence="5 12">L-aspartate oxidase</fullName>
        <ecNumber evidence="4 12">1.4.3.16</ecNumber>
    </recommendedName>
</protein>
<comment type="caution">
    <text evidence="15">The sequence shown here is derived from an EMBL/GenBank/DDBJ whole genome shotgun (WGS) entry which is preliminary data.</text>
</comment>
<feature type="domain" description="FAD-dependent oxidoreductase 2 FAD-binding" evidence="14">
    <location>
        <begin position="17"/>
        <end position="383"/>
    </location>
</feature>
<dbReference type="GO" id="GO:0005737">
    <property type="term" value="C:cytoplasm"/>
    <property type="evidence" value="ECO:0007669"/>
    <property type="project" value="UniProtKB-SubCell"/>
</dbReference>
<proteinExistence type="inferred from homology"/>